<dbReference type="InterPro" id="IPR000825">
    <property type="entry name" value="SUF_FeS_clus_asmbl_SufBD_core"/>
</dbReference>
<feature type="domain" description="SUF system FeS cluster assembly SufBD core" evidence="1">
    <location>
        <begin position="67"/>
        <end position="230"/>
    </location>
</feature>
<accession>A0A380LJG3</accession>
<dbReference type="PANTHER" id="PTHR43575:SF1">
    <property type="entry name" value="PROTEIN ABCI7, CHLOROPLASTIC"/>
    <property type="match status" value="1"/>
</dbReference>
<dbReference type="GeneID" id="77461241"/>
<dbReference type="RefSeq" id="WP_022789841.1">
    <property type="nucleotide sequence ID" value="NZ_UHFX01000003.1"/>
</dbReference>
<organism evidence="2 3">
    <name type="scientific">Faecalicoccus pleomorphus</name>
    <dbReference type="NCBI Taxonomy" id="1323"/>
    <lineage>
        <taxon>Bacteria</taxon>
        <taxon>Bacillati</taxon>
        <taxon>Bacillota</taxon>
        <taxon>Erysipelotrichia</taxon>
        <taxon>Erysipelotrichales</taxon>
        <taxon>Erysipelotrichaceae</taxon>
        <taxon>Faecalicoccus</taxon>
    </lineage>
</organism>
<dbReference type="GO" id="GO:0016226">
    <property type="term" value="P:iron-sulfur cluster assembly"/>
    <property type="evidence" value="ECO:0007669"/>
    <property type="project" value="InterPro"/>
</dbReference>
<dbReference type="InterPro" id="IPR055346">
    <property type="entry name" value="Fe-S_cluster_assembly_SufBD"/>
</dbReference>
<name>A0A380LJG3_9FIRM</name>
<evidence type="ECO:0000313" key="2">
    <source>
        <dbReference type="EMBL" id="SUO03387.1"/>
    </source>
</evidence>
<keyword evidence="3" id="KW-1185">Reference proteome</keyword>
<proteinExistence type="predicted"/>
<evidence type="ECO:0000259" key="1">
    <source>
        <dbReference type="Pfam" id="PF01458"/>
    </source>
</evidence>
<dbReference type="InterPro" id="IPR037284">
    <property type="entry name" value="SUF_FeS_clus_asmbl_SufBD_sf"/>
</dbReference>
<evidence type="ECO:0000313" key="3">
    <source>
        <dbReference type="Proteomes" id="UP000255523"/>
    </source>
</evidence>
<gene>
    <name evidence="2" type="primary">sufD</name>
    <name evidence="2" type="ORF">NCTC11087_00247</name>
</gene>
<dbReference type="SUPFAM" id="SSF101960">
    <property type="entry name" value="Stabilizer of iron transporter SufD"/>
    <property type="match status" value="1"/>
</dbReference>
<dbReference type="OrthoDB" id="9803529at2"/>
<dbReference type="AlphaFoldDB" id="A0A380LJG3"/>
<dbReference type="Proteomes" id="UP000255523">
    <property type="component" value="Unassembled WGS sequence"/>
</dbReference>
<dbReference type="Pfam" id="PF01458">
    <property type="entry name" value="SUFBD_core"/>
    <property type="match status" value="1"/>
</dbReference>
<dbReference type="EMBL" id="UHFX01000003">
    <property type="protein sequence ID" value="SUO03387.1"/>
    <property type="molecule type" value="Genomic_DNA"/>
</dbReference>
<protein>
    <submittedName>
        <fullName evidence="2">FeS assembly protein SufD</fullName>
    </submittedName>
</protein>
<reference evidence="2 3" key="1">
    <citation type="submission" date="2018-06" db="EMBL/GenBank/DDBJ databases">
        <authorList>
            <consortium name="Pathogen Informatics"/>
            <person name="Doyle S."/>
        </authorList>
    </citation>
    <scope>NUCLEOTIDE SEQUENCE [LARGE SCALE GENOMIC DNA]</scope>
    <source>
        <strain evidence="2 3">NCTC11087</strain>
    </source>
</reference>
<dbReference type="PANTHER" id="PTHR43575">
    <property type="entry name" value="PROTEIN ABCI7, CHLOROPLASTIC"/>
    <property type="match status" value="1"/>
</dbReference>
<sequence>MEKVYEKEFNETIYFDQDEIATITIQKTGSLLMVLRKGISSLKLHLKLETDSQSKILLYNQSASTLSVDLEVEVKKDAKSKIGFLDMEESDVTFKQKAFLKESGADIKLMSAQLGQVDTSKLNDIEILHEAPHTFGYMENFSVLFDRAHYEMVANGNIQKGCYGSQSHQTTRVLTLGKDHKAQVIPLLLIDENDVKASHAQTIGQPDEEQLYYLKSRGLSQRQAMGLLSIGYLLPILELVSDEATKEKMREEMESKVGLYGHGKNS</sequence>